<evidence type="ECO:0000256" key="2">
    <source>
        <dbReference type="SAM" id="SignalP"/>
    </source>
</evidence>
<keyword evidence="4" id="KW-1185">Reference proteome</keyword>
<dbReference type="PROSITE" id="PS51257">
    <property type="entry name" value="PROKAR_LIPOPROTEIN"/>
    <property type="match status" value="1"/>
</dbReference>
<dbReference type="Proteomes" id="UP001500711">
    <property type="component" value="Unassembled WGS sequence"/>
</dbReference>
<feature type="compositionally biased region" description="Low complexity" evidence="1">
    <location>
        <begin position="46"/>
        <end position="59"/>
    </location>
</feature>
<evidence type="ECO:0000313" key="3">
    <source>
        <dbReference type="EMBL" id="GAA3674995.1"/>
    </source>
</evidence>
<accession>A0ABP7C3C3</accession>
<feature type="signal peptide" evidence="2">
    <location>
        <begin position="1"/>
        <end position="22"/>
    </location>
</feature>
<evidence type="ECO:0000256" key="1">
    <source>
        <dbReference type="SAM" id="MobiDB-lite"/>
    </source>
</evidence>
<organism evidence="3 4">
    <name type="scientific">Lentzea roselyniae</name>
    <dbReference type="NCBI Taxonomy" id="531940"/>
    <lineage>
        <taxon>Bacteria</taxon>
        <taxon>Bacillati</taxon>
        <taxon>Actinomycetota</taxon>
        <taxon>Actinomycetes</taxon>
        <taxon>Pseudonocardiales</taxon>
        <taxon>Pseudonocardiaceae</taxon>
        <taxon>Lentzea</taxon>
    </lineage>
</organism>
<gene>
    <name evidence="3" type="ORF">GCM10022267_72370</name>
</gene>
<proteinExistence type="predicted"/>
<feature type="chain" id="PRO_5047357815" evidence="2">
    <location>
        <begin position="23"/>
        <end position="185"/>
    </location>
</feature>
<keyword evidence="2" id="KW-0732">Signal</keyword>
<dbReference type="InterPro" id="IPR024520">
    <property type="entry name" value="DUF3558"/>
</dbReference>
<comment type="caution">
    <text evidence="3">The sequence shown here is derived from an EMBL/GenBank/DDBJ whole genome shotgun (WGS) entry which is preliminary data.</text>
</comment>
<dbReference type="Pfam" id="PF12079">
    <property type="entry name" value="DUF3558"/>
    <property type="match status" value="1"/>
</dbReference>
<evidence type="ECO:0000313" key="4">
    <source>
        <dbReference type="Proteomes" id="UP001500711"/>
    </source>
</evidence>
<reference evidence="4" key="1">
    <citation type="journal article" date="2019" name="Int. J. Syst. Evol. Microbiol.">
        <title>The Global Catalogue of Microorganisms (GCM) 10K type strain sequencing project: providing services to taxonomists for standard genome sequencing and annotation.</title>
        <authorList>
            <consortium name="The Broad Institute Genomics Platform"/>
            <consortium name="The Broad Institute Genome Sequencing Center for Infectious Disease"/>
            <person name="Wu L."/>
            <person name="Ma J."/>
        </authorList>
    </citation>
    <scope>NUCLEOTIDE SEQUENCE [LARGE SCALE GENOMIC DNA]</scope>
    <source>
        <strain evidence="4">JCM 17494</strain>
    </source>
</reference>
<dbReference type="RefSeq" id="WP_346135073.1">
    <property type="nucleotide sequence ID" value="NZ_BAABBE010000029.1"/>
</dbReference>
<dbReference type="EMBL" id="BAABBE010000029">
    <property type="protein sequence ID" value="GAA3674995.1"/>
    <property type="molecule type" value="Genomic_DNA"/>
</dbReference>
<name>A0ABP7C3C3_9PSEU</name>
<protein>
    <submittedName>
        <fullName evidence="3">DUF3558 domain-containing protein</fullName>
    </submittedName>
</protein>
<sequence length="185" mass="18631">MNSRIVLTSLAAAALVAMTACTGLTPGDPKPTADTGNPTSSEDTRSSTSSPTSTNASGSLTNADPCSLLTRGEAEQVLGSLKEEPKPQKIGSSRGCEFAPNRVYLSVGIRTDVGLAGVQATGGEIKDIKVGSHQAKQLLGAGGSCIVAIGVTSSSRVDITLNAGASTDPCPPALKIAELVEPKLP</sequence>
<feature type="region of interest" description="Disordered" evidence="1">
    <location>
        <begin position="24"/>
        <end position="66"/>
    </location>
</feature>